<evidence type="ECO:0000256" key="2">
    <source>
        <dbReference type="ARBA" id="ARBA00023015"/>
    </source>
</evidence>
<keyword evidence="8" id="KW-1185">Reference proteome</keyword>
<name>A0A5C4VMK7_9ACTN</name>
<evidence type="ECO:0000256" key="3">
    <source>
        <dbReference type="ARBA" id="ARBA00023125"/>
    </source>
</evidence>
<dbReference type="SMART" id="SM01043">
    <property type="entry name" value="BTAD"/>
    <property type="match status" value="1"/>
</dbReference>
<dbReference type="SUPFAM" id="SSF48452">
    <property type="entry name" value="TPR-like"/>
    <property type="match status" value="2"/>
</dbReference>
<dbReference type="InterPro" id="IPR027417">
    <property type="entry name" value="P-loop_NTPase"/>
</dbReference>
<proteinExistence type="inferred from homology"/>
<dbReference type="InterPro" id="IPR019734">
    <property type="entry name" value="TPR_rpt"/>
</dbReference>
<comment type="similarity">
    <text evidence="1">Belongs to the AfsR/DnrI/RedD regulatory family.</text>
</comment>
<dbReference type="GO" id="GO:0003677">
    <property type="term" value="F:DNA binding"/>
    <property type="evidence" value="ECO:0007669"/>
    <property type="project" value="UniProtKB-KW"/>
</dbReference>
<dbReference type="OrthoDB" id="5521887at2"/>
<dbReference type="GO" id="GO:0006355">
    <property type="term" value="P:regulation of DNA-templated transcription"/>
    <property type="evidence" value="ECO:0007669"/>
    <property type="project" value="InterPro"/>
</dbReference>
<dbReference type="PANTHER" id="PTHR35807:SF1">
    <property type="entry name" value="TRANSCRIPTIONAL REGULATOR REDD"/>
    <property type="match status" value="1"/>
</dbReference>
<reference evidence="7 8" key="1">
    <citation type="submission" date="2019-10" db="EMBL/GenBank/DDBJ databases">
        <title>Nonomuraea sp. nov., isolated from Phyllanthus amarus.</title>
        <authorList>
            <person name="Klykleung N."/>
            <person name="Tanasupawat S."/>
        </authorList>
    </citation>
    <scope>NUCLEOTIDE SEQUENCE [LARGE SCALE GENOMIC DNA]</scope>
    <source>
        <strain evidence="7 8">PA1-10</strain>
    </source>
</reference>
<protein>
    <submittedName>
        <fullName evidence="7">Tetratricopeptide repeat protein</fullName>
    </submittedName>
</protein>
<dbReference type="InterPro" id="IPR036388">
    <property type="entry name" value="WH-like_DNA-bd_sf"/>
</dbReference>
<dbReference type="InterPro" id="IPR051677">
    <property type="entry name" value="AfsR-DnrI-RedD_regulator"/>
</dbReference>
<dbReference type="AlphaFoldDB" id="A0A5C4VMK7"/>
<keyword evidence="2" id="KW-0805">Transcription regulation</keyword>
<organism evidence="7 8">
    <name type="scientific">Nonomuraea phyllanthi</name>
    <dbReference type="NCBI Taxonomy" id="2219224"/>
    <lineage>
        <taxon>Bacteria</taxon>
        <taxon>Bacillati</taxon>
        <taxon>Actinomycetota</taxon>
        <taxon>Actinomycetes</taxon>
        <taxon>Streptosporangiales</taxon>
        <taxon>Streptosporangiaceae</taxon>
        <taxon>Nonomuraea</taxon>
    </lineage>
</organism>
<dbReference type="InterPro" id="IPR011990">
    <property type="entry name" value="TPR-like_helical_dom_sf"/>
</dbReference>
<dbReference type="PANTHER" id="PTHR35807">
    <property type="entry name" value="TRANSCRIPTIONAL REGULATOR REDD-RELATED"/>
    <property type="match status" value="1"/>
</dbReference>
<dbReference type="InterPro" id="IPR042197">
    <property type="entry name" value="Apaf_helical"/>
</dbReference>
<evidence type="ECO:0000313" key="7">
    <source>
        <dbReference type="EMBL" id="KAB8189523.1"/>
    </source>
</evidence>
<evidence type="ECO:0000256" key="1">
    <source>
        <dbReference type="ARBA" id="ARBA00005820"/>
    </source>
</evidence>
<dbReference type="Pfam" id="PF03704">
    <property type="entry name" value="BTAD"/>
    <property type="match status" value="1"/>
</dbReference>
<dbReference type="SMART" id="SM00028">
    <property type="entry name" value="TPR"/>
    <property type="match status" value="5"/>
</dbReference>
<evidence type="ECO:0000259" key="6">
    <source>
        <dbReference type="SMART" id="SM01043"/>
    </source>
</evidence>
<accession>A0A5C4VMK7</accession>
<feature type="domain" description="Bacterial transcriptional activator" evidence="6">
    <location>
        <begin position="147"/>
        <end position="291"/>
    </location>
</feature>
<dbReference type="SUPFAM" id="SSF46894">
    <property type="entry name" value="C-terminal effector domain of the bipartite response regulators"/>
    <property type="match status" value="1"/>
</dbReference>
<dbReference type="InterPro" id="IPR016032">
    <property type="entry name" value="Sig_transdc_resp-reg_C-effctor"/>
</dbReference>
<dbReference type="GO" id="GO:0000160">
    <property type="term" value="P:phosphorelay signal transduction system"/>
    <property type="evidence" value="ECO:0007669"/>
    <property type="project" value="InterPro"/>
</dbReference>
<evidence type="ECO:0000313" key="8">
    <source>
        <dbReference type="Proteomes" id="UP000312512"/>
    </source>
</evidence>
<dbReference type="Gene3D" id="1.10.8.430">
    <property type="entry name" value="Helical domain of apoptotic protease-activating factors"/>
    <property type="match status" value="1"/>
</dbReference>
<dbReference type="Gene3D" id="1.10.10.10">
    <property type="entry name" value="Winged helix-like DNA-binding domain superfamily/Winged helix DNA-binding domain"/>
    <property type="match status" value="1"/>
</dbReference>
<feature type="domain" description="OmpR/PhoB-type" evidence="5">
    <location>
        <begin position="69"/>
        <end position="140"/>
    </location>
</feature>
<dbReference type="PRINTS" id="PR00364">
    <property type="entry name" value="DISEASERSIST"/>
</dbReference>
<sequence length="981" mass="107305">MTSVGAEASRLPAALAGAVLPSQSVERVLGSNDARYARGMFRLATITMVNPLKILEVSLLGPFQVTVDGEPIRLAGRRRVEVLARLAVSVGQVVAADRLLTDVWTEGRTATAGKQLHIVISKLRESLGELIVTRSPGYLLDLPPDRVDANRFSTLVRRARAARHEGDQAQAAALHRRALELWRGAPLDGLAAPWARVEATRLEEVRTVAVEEYAEDLMALGEHAEAVSVLTAHTVGHPLREHPRAQLMMALTLMGRPAEALEVYADVRQSLVTQLGVEPGAELRRVHRAVLNREVRTQKRASTPAREAPAQLPTDTSAFTARQRELAWLRDLLISTSSGGRRAAVAAVNGPGGIGKSALVIHLAHSVAEHFADGVLYLNLHGSTPGLDPVTPAAALARMLRALGVDGVPKSLDEASSLFRTFTAERDLLIVLDNAGDVRQVRPLLPSGPGCSVLVTSRKPLTTLDAEHLHLAGLTEEEAVALLARVVGPERTEAEPEAAALLARLCGGLPLAVRISGARLAARPDWRIEDLAGRLADERRRLDTLDYADLAVRASIAVSHRQLQAEPSGEDAAWTLPFLGLLDLPVLTLPVAAELTGWSQDRTEAALDRLIDSRLLNATHDAYQTHDLTRLYAREQAGRLPEKVTAAATRRVMHHYLATLQRASTLIDPMTAETLSDYPPERDGAPLDDPRQAAAWTLAERDNILALVRQANEGGDPWTSAALALSLNRPFDAMAWHRELSTIHTKALEVAARGVDHLALARLRNVLGTACRELRQFEEALEHLLQARDHLRRAGLPETTLGLHGNLVSCYRRLGRHDQALASLEEGLALVRTRNLPAHEARYLAMRGQIYFDLQRFEESVAALQESLARWAEIGSPYGEAIAIMNLADAHLELKQYDRAREAYSRGYDLSKIAGLRQGEIAGLWGMGRATRHLGDLEVSMEYTRRSLLLMRELDLITQEDADQRLASLHEEQPIPDVFVT</sequence>
<keyword evidence="3" id="KW-0238">DNA-binding</keyword>
<dbReference type="Gene3D" id="3.40.50.300">
    <property type="entry name" value="P-loop containing nucleotide triphosphate hydrolases"/>
    <property type="match status" value="1"/>
</dbReference>
<gene>
    <name evidence="7" type="ORF">FH608_038640</name>
</gene>
<comment type="caution">
    <text evidence="7">The sequence shown here is derived from an EMBL/GenBank/DDBJ whole genome shotgun (WGS) entry which is preliminary data.</text>
</comment>
<dbReference type="InterPro" id="IPR001867">
    <property type="entry name" value="OmpR/PhoB-type_DNA-bd"/>
</dbReference>
<keyword evidence="4" id="KW-0804">Transcription</keyword>
<evidence type="ECO:0000259" key="5">
    <source>
        <dbReference type="SMART" id="SM00862"/>
    </source>
</evidence>
<dbReference type="CDD" id="cd15831">
    <property type="entry name" value="BTAD"/>
    <property type="match status" value="1"/>
</dbReference>
<dbReference type="GO" id="GO:0043531">
    <property type="term" value="F:ADP binding"/>
    <property type="evidence" value="ECO:0007669"/>
    <property type="project" value="InterPro"/>
</dbReference>
<dbReference type="SUPFAM" id="SSF52540">
    <property type="entry name" value="P-loop containing nucleoside triphosphate hydrolases"/>
    <property type="match status" value="1"/>
</dbReference>
<evidence type="ECO:0000256" key="4">
    <source>
        <dbReference type="ARBA" id="ARBA00023163"/>
    </source>
</evidence>
<dbReference type="InterPro" id="IPR005158">
    <property type="entry name" value="BTAD"/>
</dbReference>
<dbReference type="Gene3D" id="1.25.40.10">
    <property type="entry name" value="Tetratricopeptide repeat domain"/>
    <property type="match status" value="2"/>
</dbReference>
<dbReference type="Pfam" id="PF13424">
    <property type="entry name" value="TPR_12"/>
    <property type="match status" value="1"/>
</dbReference>
<dbReference type="EMBL" id="VDLX02000019">
    <property type="protein sequence ID" value="KAB8189523.1"/>
    <property type="molecule type" value="Genomic_DNA"/>
</dbReference>
<dbReference type="Proteomes" id="UP000312512">
    <property type="component" value="Unassembled WGS sequence"/>
</dbReference>
<dbReference type="SMART" id="SM00862">
    <property type="entry name" value="Trans_reg_C"/>
    <property type="match status" value="1"/>
</dbReference>